<evidence type="ECO:0000313" key="1">
    <source>
        <dbReference type="EMBL" id="KAF9650853.1"/>
    </source>
</evidence>
<dbReference type="EMBL" id="MU117980">
    <property type="protein sequence ID" value="KAF9650853.1"/>
    <property type="molecule type" value="Genomic_DNA"/>
</dbReference>
<reference evidence="1" key="2">
    <citation type="journal article" date="2020" name="Nat. Commun.">
        <title>Large-scale genome sequencing of mycorrhizal fungi provides insights into the early evolution of symbiotic traits.</title>
        <authorList>
            <person name="Miyauchi S."/>
            <person name="Kiss E."/>
            <person name="Kuo A."/>
            <person name="Drula E."/>
            <person name="Kohler A."/>
            <person name="Sanchez-Garcia M."/>
            <person name="Morin E."/>
            <person name="Andreopoulos B."/>
            <person name="Barry K.W."/>
            <person name="Bonito G."/>
            <person name="Buee M."/>
            <person name="Carver A."/>
            <person name="Chen C."/>
            <person name="Cichocki N."/>
            <person name="Clum A."/>
            <person name="Culley D."/>
            <person name="Crous P.W."/>
            <person name="Fauchery L."/>
            <person name="Girlanda M."/>
            <person name="Hayes R.D."/>
            <person name="Keri Z."/>
            <person name="LaButti K."/>
            <person name="Lipzen A."/>
            <person name="Lombard V."/>
            <person name="Magnuson J."/>
            <person name="Maillard F."/>
            <person name="Murat C."/>
            <person name="Nolan M."/>
            <person name="Ohm R.A."/>
            <person name="Pangilinan J."/>
            <person name="Pereira M.F."/>
            <person name="Perotto S."/>
            <person name="Peter M."/>
            <person name="Pfister S."/>
            <person name="Riley R."/>
            <person name="Sitrit Y."/>
            <person name="Stielow J.B."/>
            <person name="Szollosi G."/>
            <person name="Zifcakova L."/>
            <person name="Stursova M."/>
            <person name="Spatafora J.W."/>
            <person name="Tedersoo L."/>
            <person name="Vaario L.M."/>
            <person name="Yamada A."/>
            <person name="Yan M."/>
            <person name="Wang P."/>
            <person name="Xu J."/>
            <person name="Bruns T."/>
            <person name="Baldrian P."/>
            <person name="Vilgalys R."/>
            <person name="Dunand C."/>
            <person name="Henrissat B."/>
            <person name="Grigoriev I.V."/>
            <person name="Hibbett D."/>
            <person name="Nagy L.G."/>
            <person name="Martin F.M."/>
        </authorList>
    </citation>
    <scope>NUCLEOTIDE SEQUENCE</scope>
    <source>
        <strain evidence="1">P2</strain>
    </source>
</reference>
<evidence type="ECO:0000313" key="2">
    <source>
        <dbReference type="Proteomes" id="UP000886501"/>
    </source>
</evidence>
<accession>A0ACB6ZN46</accession>
<keyword evidence="2" id="KW-1185">Reference proteome</keyword>
<organism evidence="1 2">
    <name type="scientific">Thelephora ganbajun</name>
    <name type="common">Ganba fungus</name>
    <dbReference type="NCBI Taxonomy" id="370292"/>
    <lineage>
        <taxon>Eukaryota</taxon>
        <taxon>Fungi</taxon>
        <taxon>Dikarya</taxon>
        <taxon>Basidiomycota</taxon>
        <taxon>Agaricomycotina</taxon>
        <taxon>Agaricomycetes</taxon>
        <taxon>Thelephorales</taxon>
        <taxon>Thelephoraceae</taxon>
        <taxon>Thelephora</taxon>
    </lineage>
</organism>
<gene>
    <name evidence="1" type="ORF">BDM02DRAFT_3092352</name>
</gene>
<name>A0ACB6ZN46_THEGA</name>
<proteinExistence type="predicted"/>
<dbReference type="Proteomes" id="UP000886501">
    <property type="component" value="Unassembled WGS sequence"/>
</dbReference>
<sequence length="277" mass="31484">MADYKDHIGPYWPGYPGIANLIIFGDSYSSIGYPNFYPRPDKEHPLGTPSPAYVWTESDDRPNWVGHLVAKHKANPDLLVYNYAVGGDNVHSLENQVKKRFLLHAGKQPDWAPWKSNNTLFVTWIGINDCALNSDDAIERAQWKLFNLQQELYDEGARNFLFIDVPPMKTSPAFPRNAGPLVGRAYERWNEILRGNVEAFLSENEDITTMVLSSYDFFKLVFKTPSAYGFEEGDIHKRYGPVWADHIHPTSRMHELFAARVNEFLGSHPVGASAQPD</sequence>
<comment type="caution">
    <text evidence="1">The sequence shown here is derived from an EMBL/GenBank/DDBJ whole genome shotgun (WGS) entry which is preliminary data.</text>
</comment>
<reference evidence="1" key="1">
    <citation type="submission" date="2019-10" db="EMBL/GenBank/DDBJ databases">
        <authorList>
            <consortium name="DOE Joint Genome Institute"/>
            <person name="Kuo A."/>
            <person name="Miyauchi S."/>
            <person name="Kiss E."/>
            <person name="Drula E."/>
            <person name="Kohler A."/>
            <person name="Sanchez-Garcia M."/>
            <person name="Andreopoulos B."/>
            <person name="Barry K.W."/>
            <person name="Bonito G."/>
            <person name="Buee M."/>
            <person name="Carver A."/>
            <person name="Chen C."/>
            <person name="Cichocki N."/>
            <person name="Clum A."/>
            <person name="Culley D."/>
            <person name="Crous P.W."/>
            <person name="Fauchery L."/>
            <person name="Girlanda M."/>
            <person name="Hayes R."/>
            <person name="Keri Z."/>
            <person name="Labutti K."/>
            <person name="Lipzen A."/>
            <person name="Lombard V."/>
            <person name="Magnuson J."/>
            <person name="Maillard F."/>
            <person name="Morin E."/>
            <person name="Murat C."/>
            <person name="Nolan M."/>
            <person name="Ohm R."/>
            <person name="Pangilinan J."/>
            <person name="Pereira M."/>
            <person name="Perotto S."/>
            <person name="Peter M."/>
            <person name="Riley R."/>
            <person name="Sitrit Y."/>
            <person name="Stielow B."/>
            <person name="Szollosi G."/>
            <person name="Zifcakova L."/>
            <person name="Stursova M."/>
            <person name="Spatafora J.W."/>
            <person name="Tedersoo L."/>
            <person name="Vaario L.-M."/>
            <person name="Yamada A."/>
            <person name="Yan M."/>
            <person name="Wang P."/>
            <person name="Xu J."/>
            <person name="Bruns T."/>
            <person name="Baldrian P."/>
            <person name="Vilgalys R."/>
            <person name="Henrissat B."/>
            <person name="Grigoriev I.V."/>
            <person name="Hibbett D."/>
            <person name="Nagy L.G."/>
            <person name="Martin F.M."/>
        </authorList>
    </citation>
    <scope>NUCLEOTIDE SEQUENCE</scope>
    <source>
        <strain evidence="1">P2</strain>
    </source>
</reference>
<protein>
    <submittedName>
        <fullName evidence="1">Uncharacterized protein</fullName>
    </submittedName>
</protein>